<comment type="caution">
    <text evidence="3">The sequence shown here is derived from an EMBL/GenBank/DDBJ whole genome shotgun (WGS) entry which is preliminary data.</text>
</comment>
<accession>A0ABN1MEV2</accession>
<dbReference type="EMBL" id="BAAAFG010000005">
    <property type="protein sequence ID" value="GAA0871651.1"/>
    <property type="molecule type" value="Genomic_DNA"/>
</dbReference>
<dbReference type="InterPro" id="IPR029044">
    <property type="entry name" value="Nucleotide-diphossugar_trans"/>
</dbReference>
<gene>
    <name evidence="3" type="ORF">GCM10009117_07970</name>
</gene>
<dbReference type="RefSeq" id="WP_343764183.1">
    <property type="nucleotide sequence ID" value="NZ_BAAAFG010000005.1"/>
</dbReference>
<protein>
    <submittedName>
        <fullName evidence="3">Glycosyltransferase</fullName>
    </submittedName>
</protein>
<dbReference type="PANTHER" id="PTHR43685">
    <property type="entry name" value="GLYCOSYLTRANSFERASE"/>
    <property type="match status" value="1"/>
</dbReference>
<keyword evidence="1" id="KW-0472">Membrane</keyword>
<dbReference type="Pfam" id="PF00535">
    <property type="entry name" value="Glycos_transf_2"/>
    <property type="match status" value="1"/>
</dbReference>
<sequence>MTKPVYSFIIPVYNRPQEIRELLGSMLELDGEFNYEVVIVEDGSQETSKGIVEEFRGKIDINYHPKENTGPGHSRNVGMSIAQADYFIILDSDVLLPPNYLNVVDEFLSQHDVDCYGGPDAAHESFSPTQKAIDYVMTSWLTTGGIRGKKGTLSYEPRSFNMGLSKKAFEATGGFGSIHPGEDPDLSIRLKKQGFTIGLITSAFVFHKRRISWDKFFIQVSKFGRVRPILNSWHPKHTKLTFWFPTFFCIGFIISLVTLAWGNYLLVLCYASYVLAIFIDATRRYQSGKIGLMAVKAMCYQFFGYGKAFLESTIRIGWLKLDPKKEYPELFFDR</sequence>
<feature type="domain" description="Glycosyltransferase 2-like" evidence="2">
    <location>
        <begin position="7"/>
        <end position="135"/>
    </location>
</feature>
<evidence type="ECO:0000259" key="2">
    <source>
        <dbReference type="Pfam" id="PF00535"/>
    </source>
</evidence>
<evidence type="ECO:0000313" key="3">
    <source>
        <dbReference type="EMBL" id="GAA0871651.1"/>
    </source>
</evidence>
<reference evidence="3 4" key="1">
    <citation type="journal article" date="2019" name="Int. J. Syst. Evol. Microbiol.">
        <title>The Global Catalogue of Microorganisms (GCM) 10K type strain sequencing project: providing services to taxonomists for standard genome sequencing and annotation.</title>
        <authorList>
            <consortium name="The Broad Institute Genomics Platform"/>
            <consortium name="The Broad Institute Genome Sequencing Center for Infectious Disease"/>
            <person name="Wu L."/>
            <person name="Ma J."/>
        </authorList>
    </citation>
    <scope>NUCLEOTIDE SEQUENCE [LARGE SCALE GENOMIC DNA]</scope>
    <source>
        <strain evidence="3 4">JCM 16082</strain>
    </source>
</reference>
<dbReference type="Gene3D" id="3.90.550.10">
    <property type="entry name" value="Spore Coat Polysaccharide Biosynthesis Protein SpsA, Chain A"/>
    <property type="match status" value="1"/>
</dbReference>
<feature type="transmembrane region" description="Helical" evidence="1">
    <location>
        <begin position="264"/>
        <end position="282"/>
    </location>
</feature>
<keyword evidence="4" id="KW-1185">Reference proteome</keyword>
<dbReference type="Proteomes" id="UP001500507">
    <property type="component" value="Unassembled WGS sequence"/>
</dbReference>
<dbReference type="PANTHER" id="PTHR43685:SF2">
    <property type="entry name" value="GLYCOSYLTRANSFERASE 2-LIKE DOMAIN-CONTAINING PROTEIN"/>
    <property type="match status" value="1"/>
</dbReference>
<organism evidence="3 4">
    <name type="scientific">Gangjinia marincola</name>
    <dbReference type="NCBI Taxonomy" id="578463"/>
    <lineage>
        <taxon>Bacteria</taxon>
        <taxon>Pseudomonadati</taxon>
        <taxon>Bacteroidota</taxon>
        <taxon>Flavobacteriia</taxon>
        <taxon>Flavobacteriales</taxon>
        <taxon>Flavobacteriaceae</taxon>
        <taxon>Gangjinia</taxon>
    </lineage>
</organism>
<dbReference type="InterPro" id="IPR050834">
    <property type="entry name" value="Glycosyltransf_2"/>
</dbReference>
<keyword evidence="1" id="KW-0812">Transmembrane</keyword>
<evidence type="ECO:0000313" key="4">
    <source>
        <dbReference type="Proteomes" id="UP001500507"/>
    </source>
</evidence>
<dbReference type="SUPFAM" id="SSF53448">
    <property type="entry name" value="Nucleotide-diphospho-sugar transferases"/>
    <property type="match status" value="1"/>
</dbReference>
<keyword evidence="1" id="KW-1133">Transmembrane helix</keyword>
<evidence type="ECO:0000256" key="1">
    <source>
        <dbReference type="SAM" id="Phobius"/>
    </source>
</evidence>
<dbReference type="InterPro" id="IPR001173">
    <property type="entry name" value="Glyco_trans_2-like"/>
</dbReference>
<proteinExistence type="predicted"/>
<name>A0ABN1MEV2_9FLAO</name>